<accession>A0AAN6JQT3</accession>
<evidence type="ECO:0000313" key="4">
    <source>
        <dbReference type="EMBL" id="KAK0547520.1"/>
    </source>
</evidence>
<feature type="region of interest" description="Disordered" evidence="2">
    <location>
        <begin position="293"/>
        <end position="596"/>
    </location>
</feature>
<feature type="compositionally biased region" description="Low complexity" evidence="2">
    <location>
        <begin position="504"/>
        <end position="513"/>
    </location>
</feature>
<protein>
    <recommendedName>
        <fullName evidence="3">C2H2-type domain-containing protein</fullName>
    </recommendedName>
</protein>
<evidence type="ECO:0000313" key="5">
    <source>
        <dbReference type="Proteomes" id="UP001176517"/>
    </source>
</evidence>
<evidence type="ECO:0000256" key="1">
    <source>
        <dbReference type="PROSITE-ProRule" id="PRU00042"/>
    </source>
</evidence>
<keyword evidence="1" id="KW-0863">Zinc-finger</keyword>
<feature type="domain" description="C2H2-type" evidence="3">
    <location>
        <begin position="80"/>
        <end position="107"/>
    </location>
</feature>
<feature type="compositionally biased region" description="Acidic residues" evidence="2">
    <location>
        <begin position="153"/>
        <end position="167"/>
    </location>
</feature>
<dbReference type="GO" id="GO:0008270">
    <property type="term" value="F:zinc ion binding"/>
    <property type="evidence" value="ECO:0007669"/>
    <property type="project" value="UniProtKB-KW"/>
</dbReference>
<reference evidence="4" key="1">
    <citation type="journal article" date="2023" name="PhytoFront">
        <title>Draft Genome Resources of Seven Strains of Tilletia horrida, Causal Agent of Kernel Smut of Rice.</title>
        <authorList>
            <person name="Khanal S."/>
            <person name="Antony Babu S."/>
            <person name="Zhou X.G."/>
        </authorList>
    </citation>
    <scope>NUCLEOTIDE SEQUENCE</scope>
    <source>
        <strain evidence="4">TX6</strain>
    </source>
</reference>
<keyword evidence="1" id="KW-0479">Metal-binding</keyword>
<feature type="compositionally biased region" description="Basic and acidic residues" evidence="2">
    <location>
        <begin position="403"/>
        <end position="415"/>
    </location>
</feature>
<organism evidence="4 5">
    <name type="scientific">Tilletia horrida</name>
    <dbReference type="NCBI Taxonomy" id="155126"/>
    <lineage>
        <taxon>Eukaryota</taxon>
        <taxon>Fungi</taxon>
        <taxon>Dikarya</taxon>
        <taxon>Basidiomycota</taxon>
        <taxon>Ustilaginomycotina</taxon>
        <taxon>Exobasidiomycetes</taxon>
        <taxon>Tilletiales</taxon>
        <taxon>Tilletiaceae</taxon>
        <taxon>Tilletia</taxon>
    </lineage>
</organism>
<sequence length="596" mass="63218">MKSFRRQSSTSSAASARSGSSSSSSAGRRDDGSADTSGRPLSRWLSKTNSLLEQITNAPGARGGEWEEDEIRAQEEAKRVSCPNCEVAFADKSALKQHYVLFPGHNPQWTGKGPDFPASPSSSSSSSFSSDARSRTSSRASSGAPRLFNTKFEDEDDDSPASDDDDRPDSSPLNSEQKRFASQFSKLHPTFYERDIVVRQDNSDVKDGGPVAKIFIGPGYGMTWNQHKHGRTASLSNPVAKPTTLGEPSGPPASKPAPGQHTRSYSVDVASTSHNLIGFDDDFLGHQGAVKRTPLDRSATEPAIHFESIEEHDEHHLSDEDRLSDDDHLHRPSTPSRDRRRRDSFESDDTYLATPARQTTGFAPQEDDFSDDHHSEPAHQADPEPHTSEHEDLPAEAETSESVNRHELTSDKVEDGAEAVTDGSNAFDAAFDEAFGRESSSTPVPEAPTQASDQGKPSVQPSRASSGEGTRKPSTRPAAPAPPVSTARSSLAARPAPPPPPPAAASSSLSSRKPPAPPPGPPPANRLPAAAPSTLQASDVSPSSAASYVDSAATGSAVQHAENASAAPAQAQKKKRAPPPPPPPRRGGASTRISAT</sequence>
<dbReference type="Proteomes" id="UP001176517">
    <property type="component" value="Unassembled WGS sequence"/>
</dbReference>
<feature type="compositionally biased region" description="Basic and acidic residues" evidence="2">
    <location>
        <begin position="307"/>
        <end position="330"/>
    </location>
</feature>
<dbReference type="EMBL" id="JAPDMZ010000159">
    <property type="protein sequence ID" value="KAK0547520.1"/>
    <property type="molecule type" value="Genomic_DNA"/>
</dbReference>
<keyword evidence="5" id="KW-1185">Reference proteome</keyword>
<feature type="compositionally biased region" description="Low complexity" evidence="2">
    <location>
        <begin position="8"/>
        <end position="26"/>
    </location>
</feature>
<feature type="compositionally biased region" description="Polar residues" evidence="2">
    <location>
        <begin position="438"/>
        <end position="468"/>
    </location>
</feature>
<name>A0AAN6JQT3_9BASI</name>
<keyword evidence="1" id="KW-0862">Zinc</keyword>
<comment type="caution">
    <text evidence="4">The sequence shown here is derived from an EMBL/GenBank/DDBJ whole genome shotgun (WGS) entry which is preliminary data.</text>
</comment>
<feature type="region of interest" description="Disordered" evidence="2">
    <location>
        <begin position="103"/>
        <end position="186"/>
    </location>
</feature>
<feature type="compositionally biased region" description="Polar residues" evidence="2">
    <location>
        <begin position="45"/>
        <end position="57"/>
    </location>
</feature>
<feature type="region of interest" description="Disordered" evidence="2">
    <location>
        <begin position="225"/>
        <end position="269"/>
    </location>
</feature>
<evidence type="ECO:0000259" key="3">
    <source>
        <dbReference type="PROSITE" id="PS50157"/>
    </source>
</evidence>
<feature type="compositionally biased region" description="Low complexity" evidence="2">
    <location>
        <begin position="113"/>
        <end position="146"/>
    </location>
</feature>
<feature type="compositionally biased region" description="Basic and acidic residues" evidence="2">
    <location>
        <begin position="371"/>
        <end position="393"/>
    </location>
</feature>
<feature type="compositionally biased region" description="Polar residues" evidence="2">
    <location>
        <begin position="534"/>
        <end position="546"/>
    </location>
</feature>
<gene>
    <name evidence="4" type="ORF">OC846_004826</name>
</gene>
<dbReference type="AlphaFoldDB" id="A0AAN6JQT3"/>
<dbReference type="PROSITE" id="PS50157">
    <property type="entry name" value="ZINC_FINGER_C2H2_2"/>
    <property type="match status" value="1"/>
</dbReference>
<feature type="region of interest" description="Disordered" evidence="2">
    <location>
        <begin position="1"/>
        <end position="84"/>
    </location>
</feature>
<proteinExistence type="predicted"/>
<evidence type="ECO:0000256" key="2">
    <source>
        <dbReference type="SAM" id="MobiDB-lite"/>
    </source>
</evidence>
<feature type="compositionally biased region" description="Pro residues" evidence="2">
    <location>
        <begin position="514"/>
        <end position="525"/>
    </location>
</feature>
<dbReference type="InterPro" id="IPR013087">
    <property type="entry name" value="Znf_C2H2_type"/>
</dbReference>